<dbReference type="GO" id="GO:0016787">
    <property type="term" value="F:hydrolase activity"/>
    <property type="evidence" value="ECO:0007669"/>
    <property type="project" value="UniProtKB-KW"/>
</dbReference>
<evidence type="ECO:0000313" key="2">
    <source>
        <dbReference type="EMBL" id="MXO57782.1"/>
    </source>
</evidence>
<organism evidence="2 3">
    <name type="scientific">Pontixanthobacter gangjinensis</name>
    <dbReference type="NCBI Taxonomy" id="1028742"/>
    <lineage>
        <taxon>Bacteria</taxon>
        <taxon>Pseudomonadati</taxon>
        <taxon>Pseudomonadota</taxon>
        <taxon>Alphaproteobacteria</taxon>
        <taxon>Sphingomonadales</taxon>
        <taxon>Erythrobacteraceae</taxon>
        <taxon>Pontixanthobacter</taxon>
    </lineage>
</organism>
<feature type="domain" description="AB hydrolase-1" evidence="1">
    <location>
        <begin position="29"/>
        <end position="278"/>
    </location>
</feature>
<keyword evidence="3" id="KW-1185">Reference proteome</keyword>
<dbReference type="OrthoDB" id="9808398at2"/>
<dbReference type="Proteomes" id="UP000468943">
    <property type="component" value="Unassembled WGS sequence"/>
</dbReference>
<dbReference type="InterPro" id="IPR029058">
    <property type="entry name" value="AB_hydrolase_fold"/>
</dbReference>
<dbReference type="SUPFAM" id="SSF53474">
    <property type="entry name" value="alpha/beta-Hydrolases"/>
    <property type="match status" value="1"/>
</dbReference>
<reference evidence="2 3" key="1">
    <citation type="submission" date="2019-12" db="EMBL/GenBank/DDBJ databases">
        <title>Genomic-based taxomic classification of the family Erythrobacteraceae.</title>
        <authorList>
            <person name="Xu L."/>
        </authorList>
    </citation>
    <scope>NUCLEOTIDE SEQUENCE [LARGE SCALE GENOMIC DNA]</scope>
    <source>
        <strain evidence="2 3">JCM 17802</strain>
    </source>
</reference>
<protein>
    <submittedName>
        <fullName evidence="2">Alpha/beta fold hydrolase</fullName>
    </submittedName>
</protein>
<comment type="caution">
    <text evidence="2">The sequence shown here is derived from an EMBL/GenBank/DDBJ whole genome shotgun (WGS) entry which is preliminary data.</text>
</comment>
<sequence>MDLIGPTSQSFISQRTKLHYADWGNQDAPPLILLHGGRDHCRSWDWAAEELRKDYHVICPDLRGHGDSEWNNTGYYTTIGYVYDLAQLIHQLDLSPVTIVAHSMGGNISVRYTGLYPENVRKLVAIEGLGPSPKVQSERSKQPFHKHWTDWIDKKRDASSRSIRKYDSFKTALDRMHEANTYLTRDQAEHLTRHAVIRNEDGTYSWKFDPHLHAWPMDDMSIKHQQELWGRITCPTRFIYGADSWASNPETDGRMKYFGDNASVTEYDRAGHWVHHDRFDDFMAEVKAFIE</sequence>
<dbReference type="InterPro" id="IPR050266">
    <property type="entry name" value="AB_hydrolase_sf"/>
</dbReference>
<evidence type="ECO:0000313" key="3">
    <source>
        <dbReference type="Proteomes" id="UP000468943"/>
    </source>
</evidence>
<proteinExistence type="predicted"/>
<dbReference type="PANTHER" id="PTHR43798:SF33">
    <property type="entry name" value="HYDROLASE, PUTATIVE (AFU_ORTHOLOGUE AFUA_2G14860)-RELATED"/>
    <property type="match status" value="1"/>
</dbReference>
<accession>A0A6I4STD4</accession>
<dbReference type="RefSeq" id="WP_160598825.1">
    <property type="nucleotide sequence ID" value="NZ_WTYS01000001.1"/>
</dbReference>
<keyword evidence="2" id="KW-0378">Hydrolase</keyword>
<gene>
    <name evidence="2" type="ORF">GRI36_12940</name>
</gene>
<dbReference type="InterPro" id="IPR000639">
    <property type="entry name" value="Epox_hydrolase-like"/>
</dbReference>
<dbReference type="GO" id="GO:0016020">
    <property type="term" value="C:membrane"/>
    <property type="evidence" value="ECO:0007669"/>
    <property type="project" value="TreeGrafter"/>
</dbReference>
<evidence type="ECO:0000259" key="1">
    <source>
        <dbReference type="Pfam" id="PF00561"/>
    </source>
</evidence>
<dbReference type="PRINTS" id="PR00111">
    <property type="entry name" value="ABHYDROLASE"/>
</dbReference>
<dbReference type="PRINTS" id="PR00412">
    <property type="entry name" value="EPOXHYDRLASE"/>
</dbReference>
<dbReference type="Gene3D" id="3.40.50.1820">
    <property type="entry name" value="alpha/beta hydrolase"/>
    <property type="match status" value="1"/>
</dbReference>
<dbReference type="AlphaFoldDB" id="A0A6I4STD4"/>
<dbReference type="EMBL" id="WTYS01000001">
    <property type="protein sequence ID" value="MXO57782.1"/>
    <property type="molecule type" value="Genomic_DNA"/>
</dbReference>
<dbReference type="PANTHER" id="PTHR43798">
    <property type="entry name" value="MONOACYLGLYCEROL LIPASE"/>
    <property type="match status" value="1"/>
</dbReference>
<name>A0A6I4STD4_9SPHN</name>
<dbReference type="Pfam" id="PF00561">
    <property type="entry name" value="Abhydrolase_1"/>
    <property type="match status" value="1"/>
</dbReference>
<dbReference type="InterPro" id="IPR000073">
    <property type="entry name" value="AB_hydrolase_1"/>
</dbReference>